<dbReference type="Proteomes" id="UP001501020">
    <property type="component" value="Unassembled WGS sequence"/>
</dbReference>
<keyword evidence="1" id="KW-0812">Transmembrane</keyword>
<protein>
    <recommendedName>
        <fullName evidence="2">Outer membrane channel protein CpnT-like N-terminal domain-containing protein</fullName>
    </recommendedName>
</protein>
<evidence type="ECO:0000256" key="1">
    <source>
        <dbReference type="SAM" id="Phobius"/>
    </source>
</evidence>
<gene>
    <name evidence="3" type="ORF">GCM10009727_14910</name>
</gene>
<comment type="caution">
    <text evidence="3">The sequence shown here is derived from an EMBL/GenBank/DDBJ whole genome shotgun (WGS) entry which is preliminary data.</text>
</comment>
<proteinExistence type="predicted"/>
<evidence type="ECO:0000313" key="3">
    <source>
        <dbReference type="EMBL" id="GAA2126027.1"/>
    </source>
</evidence>
<sequence>MGMTLPGELERLLNDLGFNWPEIDEQRLFELGSSWTSYGSKLQQISTDAERAAQEVWTGNSGGDIDAFKSRWEHQHSPSAVLKDGATAAHVLGAMLLVCAAVVLALKINVIVQLTILLMEILEALATAPETFGGSLLEIPVFKEIQQRIIGAIVNEAINTLLGAG</sequence>
<accession>A0ABN2YE15</accession>
<name>A0ABN2YE15_9ACTN</name>
<dbReference type="InterPro" id="IPR057746">
    <property type="entry name" value="CpnT-like_N"/>
</dbReference>
<keyword evidence="4" id="KW-1185">Reference proteome</keyword>
<keyword evidence="1" id="KW-0472">Membrane</keyword>
<organism evidence="3 4">
    <name type="scientific">Actinomadura napierensis</name>
    <dbReference type="NCBI Taxonomy" id="267854"/>
    <lineage>
        <taxon>Bacteria</taxon>
        <taxon>Bacillati</taxon>
        <taxon>Actinomycetota</taxon>
        <taxon>Actinomycetes</taxon>
        <taxon>Streptosporangiales</taxon>
        <taxon>Thermomonosporaceae</taxon>
        <taxon>Actinomadura</taxon>
    </lineage>
</organism>
<feature type="domain" description="Outer membrane channel protein CpnT-like N-terminal" evidence="2">
    <location>
        <begin position="18"/>
        <end position="135"/>
    </location>
</feature>
<keyword evidence="1" id="KW-1133">Transmembrane helix</keyword>
<dbReference type="EMBL" id="BAAAMR010000008">
    <property type="protein sequence ID" value="GAA2126027.1"/>
    <property type="molecule type" value="Genomic_DNA"/>
</dbReference>
<reference evidence="3 4" key="1">
    <citation type="journal article" date="2019" name="Int. J. Syst. Evol. Microbiol.">
        <title>The Global Catalogue of Microorganisms (GCM) 10K type strain sequencing project: providing services to taxonomists for standard genome sequencing and annotation.</title>
        <authorList>
            <consortium name="The Broad Institute Genomics Platform"/>
            <consortium name="The Broad Institute Genome Sequencing Center for Infectious Disease"/>
            <person name="Wu L."/>
            <person name="Ma J."/>
        </authorList>
    </citation>
    <scope>NUCLEOTIDE SEQUENCE [LARGE SCALE GENOMIC DNA]</scope>
    <source>
        <strain evidence="3 4">JCM 13850</strain>
    </source>
</reference>
<dbReference type="Pfam" id="PF25547">
    <property type="entry name" value="WXG100_2"/>
    <property type="match status" value="1"/>
</dbReference>
<evidence type="ECO:0000259" key="2">
    <source>
        <dbReference type="Pfam" id="PF25547"/>
    </source>
</evidence>
<evidence type="ECO:0000313" key="4">
    <source>
        <dbReference type="Proteomes" id="UP001501020"/>
    </source>
</evidence>
<feature type="transmembrane region" description="Helical" evidence="1">
    <location>
        <begin position="88"/>
        <end position="112"/>
    </location>
</feature>